<keyword evidence="3" id="KW-1185">Reference proteome</keyword>
<name>A0A0H2RKN0_9AGAM</name>
<proteinExistence type="predicted"/>
<feature type="region of interest" description="Disordered" evidence="1">
    <location>
        <begin position="183"/>
        <end position="205"/>
    </location>
</feature>
<evidence type="ECO:0000256" key="1">
    <source>
        <dbReference type="SAM" id="MobiDB-lite"/>
    </source>
</evidence>
<sequence>MVVVEGCVAKENALQEQLEKALASHDSADAERFRVSATFFLLLPSPSLSPNRRRSTTAPPVVQSLTRDSAAITTTTGDIHNGIKSTDSNRDDGKKASLLVSRDPPSQVKMFLKVTLSSIFVGTSQLWVTSVFLFKLPKYLGYYPVRYVQLDIKSCVSEKYSRSALSDDDDELVAPPLSSFRTQGVESENYPSLSEFETVATTLQK</sequence>
<feature type="compositionally biased region" description="Polar residues" evidence="1">
    <location>
        <begin position="183"/>
        <end position="192"/>
    </location>
</feature>
<dbReference type="EMBL" id="KQ085975">
    <property type="protein sequence ID" value="KLO12545.1"/>
    <property type="molecule type" value="Genomic_DNA"/>
</dbReference>
<dbReference type="AlphaFoldDB" id="A0A0H2RKN0"/>
<evidence type="ECO:0000313" key="3">
    <source>
        <dbReference type="Proteomes" id="UP000053477"/>
    </source>
</evidence>
<evidence type="ECO:0000313" key="2">
    <source>
        <dbReference type="EMBL" id="KLO12545.1"/>
    </source>
</evidence>
<reference evidence="2 3" key="1">
    <citation type="submission" date="2015-04" db="EMBL/GenBank/DDBJ databases">
        <title>Complete genome sequence of Schizopora paradoxa KUC8140, a cosmopolitan wood degrader in East Asia.</title>
        <authorList>
            <consortium name="DOE Joint Genome Institute"/>
            <person name="Min B."/>
            <person name="Park H."/>
            <person name="Jang Y."/>
            <person name="Kim J.-J."/>
            <person name="Kim K.H."/>
            <person name="Pangilinan J."/>
            <person name="Lipzen A."/>
            <person name="Riley R."/>
            <person name="Grigoriev I.V."/>
            <person name="Spatafora J.W."/>
            <person name="Choi I.-G."/>
        </authorList>
    </citation>
    <scope>NUCLEOTIDE SEQUENCE [LARGE SCALE GENOMIC DNA]</scope>
    <source>
        <strain evidence="2 3">KUC8140</strain>
    </source>
</reference>
<feature type="compositionally biased region" description="Polar residues" evidence="1">
    <location>
        <begin position="76"/>
        <end position="86"/>
    </location>
</feature>
<protein>
    <submittedName>
        <fullName evidence="2">Uncharacterized protein</fullName>
    </submittedName>
</protein>
<gene>
    <name evidence="2" type="ORF">SCHPADRAFT_971800</name>
</gene>
<dbReference type="Proteomes" id="UP000053477">
    <property type="component" value="Unassembled WGS sequence"/>
</dbReference>
<dbReference type="InParanoid" id="A0A0H2RKN0"/>
<organism evidence="2 3">
    <name type="scientific">Schizopora paradoxa</name>
    <dbReference type="NCBI Taxonomy" id="27342"/>
    <lineage>
        <taxon>Eukaryota</taxon>
        <taxon>Fungi</taxon>
        <taxon>Dikarya</taxon>
        <taxon>Basidiomycota</taxon>
        <taxon>Agaricomycotina</taxon>
        <taxon>Agaricomycetes</taxon>
        <taxon>Hymenochaetales</taxon>
        <taxon>Schizoporaceae</taxon>
        <taxon>Schizopora</taxon>
    </lineage>
</organism>
<feature type="region of interest" description="Disordered" evidence="1">
    <location>
        <begin position="76"/>
        <end position="99"/>
    </location>
</feature>
<accession>A0A0H2RKN0</accession>